<gene>
    <name evidence="1" type="ORF">VP06_04285</name>
</gene>
<sequence>MRCSKRLNTGLDAQAEVDVHDLCGSVTTPTPAPQKRESRRWVRLQSALTLRRAAAPSSSPHRRLSSA</sequence>
<comment type="caution">
    <text evidence="1">The sequence shown here is derived from an EMBL/GenBank/DDBJ whole genome shotgun (WGS) entry which is preliminary data.</text>
</comment>
<evidence type="ECO:0000313" key="2">
    <source>
        <dbReference type="Proteomes" id="UP000035929"/>
    </source>
</evidence>
<name>A0A0J6SVQ5_9HYPH</name>
<protein>
    <submittedName>
        <fullName evidence="1">Uncharacterized protein</fullName>
    </submittedName>
</protein>
<proteinExistence type="predicted"/>
<reference evidence="1 2" key="1">
    <citation type="submission" date="2015-03" db="EMBL/GenBank/DDBJ databases">
        <title>Genome sequencing of Methylobacterium aquaticum DSM16371 type strain.</title>
        <authorList>
            <person name="Chaudhry V."/>
            <person name="Patil P.B."/>
        </authorList>
    </citation>
    <scope>NUCLEOTIDE SEQUENCE [LARGE SCALE GENOMIC DNA]</scope>
    <source>
        <strain evidence="1 2">DSM 16371</strain>
    </source>
</reference>
<evidence type="ECO:0000313" key="1">
    <source>
        <dbReference type="EMBL" id="KMO39360.1"/>
    </source>
</evidence>
<dbReference type="AlphaFoldDB" id="A0A0J6SVQ5"/>
<dbReference type="PATRIC" id="fig|270351.6.peg.4801"/>
<organism evidence="1 2">
    <name type="scientific">Methylobacterium aquaticum</name>
    <dbReference type="NCBI Taxonomy" id="270351"/>
    <lineage>
        <taxon>Bacteria</taxon>
        <taxon>Pseudomonadati</taxon>
        <taxon>Pseudomonadota</taxon>
        <taxon>Alphaproteobacteria</taxon>
        <taxon>Hyphomicrobiales</taxon>
        <taxon>Methylobacteriaceae</taxon>
        <taxon>Methylobacterium</taxon>
    </lineage>
</organism>
<accession>A0A0J6SVQ5</accession>
<dbReference type="EMBL" id="LABX01000032">
    <property type="protein sequence ID" value="KMO39360.1"/>
    <property type="molecule type" value="Genomic_DNA"/>
</dbReference>
<dbReference type="Proteomes" id="UP000035929">
    <property type="component" value="Unassembled WGS sequence"/>
</dbReference>